<evidence type="ECO:0000256" key="1">
    <source>
        <dbReference type="ARBA" id="ARBA00008535"/>
    </source>
</evidence>
<keyword evidence="3" id="KW-0175">Coiled coil</keyword>
<evidence type="ECO:0000313" key="6">
    <source>
        <dbReference type="Proteomes" id="UP000828390"/>
    </source>
</evidence>
<evidence type="ECO:0000259" key="4">
    <source>
        <dbReference type="Pfam" id="PF04548"/>
    </source>
</evidence>
<dbReference type="InterPro" id="IPR027417">
    <property type="entry name" value="P-loop_NTPase"/>
</dbReference>
<proteinExistence type="inferred from homology"/>
<organism evidence="5 6">
    <name type="scientific">Dreissena polymorpha</name>
    <name type="common">Zebra mussel</name>
    <name type="synonym">Mytilus polymorpha</name>
    <dbReference type="NCBI Taxonomy" id="45954"/>
    <lineage>
        <taxon>Eukaryota</taxon>
        <taxon>Metazoa</taxon>
        <taxon>Spiralia</taxon>
        <taxon>Lophotrochozoa</taxon>
        <taxon>Mollusca</taxon>
        <taxon>Bivalvia</taxon>
        <taxon>Autobranchia</taxon>
        <taxon>Heteroconchia</taxon>
        <taxon>Euheterodonta</taxon>
        <taxon>Imparidentia</taxon>
        <taxon>Neoheterodontei</taxon>
        <taxon>Myida</taxon>
        <taxon>Dreissenoidea</taxon>
        <taxon>Dreissenidae</taxon>
        <taxon>Dreissena</taxon>
    </lineage>
</organism>
<protein>
    <recommendedName>
        <fullName evidence="4">AIG1-type G domain-containing protein</fullName>
    </recommendedName>
</protein>
<dbReference type="Gene3D" id="3.40.50.300">
    <property type="entry name" value="P-loop containing nucleotide triphosphate hydrolases"/>
    <property type="match status" value="1"/>
</dbReference>
<keyword evidence="2" id="KW-0547">Nucleotide-binding</keyword>
<dbReference type="Proteomes" id="UP000828390">
    <property type="component" value="Unassembled WGS sequence"/>
</dbReference>
<keyword evidence="6" id="KW-1185">Reference proteome</keyword>
<reference evidence="5" key="1">
    <citation type="journal article" date="2019" name="bioRxiv">
        <title>The Genome of the Zebra Mussel, Dreissena polymorpha: A Resource for Invasive Species Research.</title>
        <authorList>
            <person name="McCartney M.A."/>
            <person name="Auch B."/>
            <person name="Kono T."/>
            <person name="Mallez S."/>
            <person name="Zhang Y."/>
            <person name="Obille A."/>
            <person name="Becker A."/>
            <person name="Abrahante J.E."/>
            <person name="Garbe J."/>
            <person name="Badalamenti J.P."/>
            <person name="Herman A."/>
            <person name="Mangelson H."/>
            <person name="Liachko I."/>
            <person name="Sullivan S."/>
            <person name="Sone E.D."/>
            <person name="Koren S."/>
            <person name="Silverstein K.A.T."/>
            <person name="Beckman K.B."/>
            <person name="Gohl D.M."/>
        </authorList>
    </citation>
    <scope>NUCLEOTIDE SEQUENCE</scope>
    <source>
        <strain evidence="5">Duluth1</strain>
        <tissue evidence="5">Whole animal</tissue>
    </source>
</reference>
<dbReference type="GO" id="GO:0005525">
    <property type="term" value="F:GTP binding"/>
    <property type="evidence" value="ECO:0007669"/>
    <property type="project" value="InterPro"/>
</dbReference>
<feature type="coiled-coil region" evidence="3">
    <location>
        <begin position="182"/>
        <end position="249"/>
    </location>
</feature>
<gene>
    <name evidence="5" type="ORF">DPMN_118029</name>
</gene>
<dbReference type="AlphaFoldDB" id="A0A9D4JPV5"/>
<dbReference type="EMBL" id="JAIWYP010000005">
    <property type="protein sequence ID" value="KAH3816513.1"/>
    <property type="molecule type" value="Genomic_DNA"/>
</dbReference>
<evidence type="ECO:0000256" key="3">
    <source>
        <dbReference type="SAM" id="Coils"/>
    </source>
</evidence>
<comment type="caution">
    <text evidence="5">The sequence shown here is derived from an EMBL/GenBank/DDBJ whole genome shotgun (WGS) entry which is preliminary data.</text>
</comment>
<comment type="similarity">
    <text evidence="1">Belongs to the TRAFAC class TrmE-Era-EngA-EngB-Septin-like GTPase superfamily. AIG1/Toc34/Toc159-like paraseptin GTPase family. IAN subfamily.</text>
</comment>
<reference evidence="5" key="2">
    <citation type="submission" date="2020-11" db="EMBL/GenBank/DDBJ databases">
        <authorList>
            <person name="McCartney M.A."/>
            <person name="Auch B."/>
            <person name="Kono T."/>
            <person name="Mallez S."/>
            <person name="Becker A."/>
            <person name="Gohl D.M."/>
            <person name="Silverstein K.A.T."/>
            <person name="Koren S."/>
            <person name="Bechman K.B."/>
            <person name="Herman A."/>
            <person name="Abrahante J.E."/>
            <person name="Garbe J."/>
        </authorList>
    </citation>
    <scope>NUCLEOTIDE SEQUENCE</scope>
    <source>
        <strain evidence="5">Duluth1</strain>
        <tissue evidence="5">Whole animal</tissue>
    </source>
</reference>
<name>A0A9D4JPV5_DREPO</name>
<sequence>MLHPGFHALCFVIDPNKFSDVKDQFKQFMEYFGNDASDYAFVIMTFTTNENEYEDHFRSKIDIKHPVTSVFEFCKDKELFIDNKVSPAEKEEMIKDIFASIDSANVKKLTPHFSSRFKTLTEAAEAAKTDEAAKAAREAKAALKAAKAAEIKHKQEILMVERKALETYKRDFEKLITEQTDTKAAEAKAAEAELKKELQRERETSRAEIRELALKLDQLASKADEDSYKKDLERERQAFEAEKKRLEWEVAKQKGIADNFQAHARDLEQRVFQAQFFRSPFYYQPPTDSPKEKSFCTIL</sequence>
<evidence type="ECO:0000313" key="5">
    <source>
        <dbReference type="EMBL" id="KAH3816513.1"/>
    </source>
</evidence>
<accession>A0A9D4JPV5</accession>
<dbReference type="InterPro" id="IPR006703">
    <property type="entry name" value="G_AIG1"/>
</dbReference>
<feature type="domain" description="AIG1-type G" evidence="4">
    <location>
        <begin position="3"/>
        <end position="125"/>
    </location>
</feature>
<dbReference type="Pfam" id="PF04548">
    <property type="entry name" value="AIG1"/>
    <property type="match status" value="1"/>
</dbReference>
<evidence type="ECO:0000256" key="2">
    <source>
        <dbReference type="ARBA" id="ARBA00022741"/>
    </source>
</evidence>